<keyword evidence="1" id="KW-0732">Signal</keyword>
<proteinExistence type="predicted"/>
<name>A0A061AU84_RHOTO</name>
<feature type="chain" id="PRO_5001598315" evidence="1">
    <location>
        <begin position="24"/>
        <end position="285"/>
    </location>
</feature>
<gene>
    <name evidence="2" type="ORF">RHTO0S_05e06832g</name>
</gene>
<accession>A0A061AU84</accession>
<evidence type="ECO:0000313" key="2">
    <source>
        <dbReference type="EMBL" id="CDR40743.1"/>
    </source>
</evidence>
<dbReference type="OrthoDB" id="2310204at2759"/>
<reference evidence="2" key="1">
    <citation type="journal article" date="2014" name="Genome Announc.">
        <title>Draft genome sequence of Rhodosporidium toruloides CECT1137, an oleaginous yeast of biotechnological interest.</title>
        <authorList>
            <person name="Morin N."/>
            <person name="Calcas X."/>
            <person name="Devillers H."/>
            <person name="Durrens P."/>
            <person name="Sherman D.J."/>
            <person name="Nicaud J.-M."/>
            <person name="Neuveglise C."/>
        </authorList>
    </citation>
    <scope>NUCLEOTIDE SEQUENCE</scope>
    <source>
        <strain evidence="2">CECT1137</strain>
    </source>
</reference>
<feature type="signal peptide" evidence="1">
    <location>
        <begin position="1"/>
        <end position="23"/>
    </location>
</feature>
<evidence type="ECO:0000256" key="1">
    <source>
        <dbReference type="SAM" id="SignalP"/>
    </source>
</evidence>
<organism evidence="2">
    <name type="scientific">Rhodotorula toruloides</name>
    <name type="common">Yeast</name>
    <name type="synonym">Rhodosporidium toruloides</name>
    <dbReference type="NCBI Taxonomy" id="5286"/>
    <lineage>
        <taxon>Eukaryota</taxon>
        <taxon>Fungi</taxon>
        <taxon>Dikarya</taxon>
        <taxon>Basidiomycota</taxon>
        <taxon>Pucciniomycotina</taxon>
        <taxon>Microbotryomycetes</taxon>
        <taxon>Sporidiobolales</taxon>
        <taxon>Sporidiobolaceae</taxon>
        <taxon>Rhodotorula</taxon>
    </lineage>
</organism>
<sequence>MPRSRTPRTALLSLASIISLAAASPLNLVERSPVSEGGYYNPTSNGGQWLTLARDTYPPGLGEPINLVVSSESDGLLMTDDGFFDFCESINFSGECLGQTGGLRQAANLGDGKGMINQTTLLRENFGDPSFGTCLETVKGGFHFRVWRQNGSEADSGAWFLAASQEQNLTLQHGIPPNGYDLGRDQVVQRAIASGGTKSPLTNRTFTTTVANASGPGYYADVTTSQINHGIGTDGVVAVLTVKVTSNGSVKSTSSAVPALSLSRHDLARIAGVALASCLALSLLI</sequence>
<dbReference type="AlphaFoldDB" id="A0A061AU84"/>
<dbReference type="EMBL" id="LK052940">
    <property type="protein sequence ID" value="CDR40743.1"/>
    <property type="molecule type" value="Genomic_DNA"/>
</dbReference>
<protein>
    <submittedName>
        <fullName evidence="2">RHTO0S05e06832g1_1</fullName>
    </submittedName>
</protein>